<proteinExistence type="predicted"/>
<gene>
    <name evidence="1" type="ORF">CEXT_505181</name>
</gene>
<accession>A0AAV4N986</accession>
<evidence type="ECO:0000313" key="1">
    <source>
        <dbReference type="EMBL" id="GIX81061.1"/>
    </source>
</evidence>
<comment type="caution">
    <text evidence="1">The sequence shown here is derived from an EMBL/GenBank/DDBJ whole genome shotgun (WGS) entry which is preliminary data.</text>
</comment>
<dbReference type="Proteomes" id="UP001054945">
    <property type="component" value="Unassembled WGS sequence"/>
</dbReference>
<keyword evidence="2" id="KW-1185">Reference proteome</keyword>
<dbReference type="EMBL" id="BPLR01020650">
    <property type="protein sequence ID" value="GIX81061.1"/>
    <property type="molecule type" value="Genomic_DNA"/>
</dbReference>
<protein>
    <submittedName>
        <fullName evidence="1">Uncharacterized protein</fullName>
    </submittedName>
</protein>
<organism evidence="1 2">
    <name type="scientific">Caerostris extrusa</name>
    <name type="common">Bark spider</name>
    <name type="synonym">Caerostris bankana</name>
    <dbReference type="NCBI Taxonomy" id="172846"/>
    <lineage>
        <taxon>Eukaryota</taxon>
        <taxon>Metazoa</taxon>
        <taxon>Ecdysozoa</taxon>
        <taxon>Arthropoda</taxon>
        <taxon>Chelicerata</taxon>
        <taxon>Arachnida</taxon>
        <taxon>Araneae</taxon>
        <taxon>Araneomorphae</taxon>
        <taxon>Entelegynae</taxon>
        <taxon>Araneoidea</taxon>
        <taxon>Araneidae</taxon>
        <taxon>Caerostris</taxon>
    </lineage>
</organism>
<name>A0AAV4N986_CAEEX</name>
<reference evidence="1 2" key="1">
    <citation type="submission" date="2021-06" db="EMBL/GenBank/DDBJ databases">
        <title>Caerostris extrusa draft genome.</title>
        <authorList>
            <person name="Kono N."/>
            <person name="Arakawa K."/>
        </authorList>
    </citation>
    <scope>NUCLEOTIDE SEQUENCE [LARGE SCALE GENOMIC DNA]</scope>
</reference>
<sequence length="87" mass="9850">MRKDYLSNLVLNINSNKKDTSIPPPAYILSVVPVATQPAPMRFEIKALRLRYDREKMASPLRWGSPFPFPRDGISVGPGAMFANFRK</sequence>
<evidence type="ECO:0000313" key="2">
    <source>
        <dbReference type="Proteomes" id="UP001054945"/>
    </source>
</evidence>
<dbReference type="AlphaFoldDB" id="A0AAV4N986"/>